<sequence>MSMGMTSPIEAAPAYEEVMHQRRSTRNGYASVPQADANSDYVDDDVEQHQHNGHNHNPSHQYQQHQHNAEPSGISLNPIRQAPDTTNLPEPHTHCEACDQLLERRENRLKEKHCCTMVAVTFIMAFICTMAVGIVIARSRKF</sequence>
<comment type="caution">
    <text evidence="3">The sequence shown here is derived from an EMBL/GenBank/DDBJ whole genome shotgun (WGS) entry which is preliminary data.</text>
</comment>
<feature type="region of interest" description="Disordered" evidence="1">
    <location>
        <begin position="19"/>
        <end position="91"/>
    </location>
</feature>
<keyword evidence="4" id="KW-1185">Reference proteome</keyword>
<reference evidence="3" key="1">
    <citation type="submission" date="2021-12" db="EMBL/GenBank/DDBJ databases">
        <title>Convergent genome expansion in fungi linked to evolution of root-endophyte symbiosis.</title>
        <authorList>
            <consortium name="DOE Joint Genome Institute"/>
            <person name="Ke Y.-H."/>
            <person name="Bonito G."/>
            <person name="Liao H.-L."/>
            <person name="Looney B."/>
            <person name="Rojas-Flechas A."/>
            <person name="Nash J."/>
            <person name="Hameed K."/>
            <person name="Schadt C."/>
            <person name="Martin F."/>
            <person name="Crous P.W."/>
            <person name="Miettinen O."/>
            <person name="Magnuson J.K."/>
            <person name="Labbe J."/>
            <person name="Jacobson D."/>
            <person name="Doktycz M.J."/>
            <person name="Veneault-Fourrey C."/>
            <person name="Kuo A."/>
            <person name="Mondo S."/>
            <person name="Calhoun S."/>
            <person name="Riley R."/>
            <person name="Ohm R."/>
            <person name="LaButti K."/>
            <person name="Andreopoulos B."/>
            <person name="Pangilinan J."/>
            <person name="Nolan M."/>
            <person name="Tritt A."/>
            <person name="Clum A."/>
            <person name="Lipzen A."/>
            <person name="Daum C."/>
            <person name="Barry K."/>
            <person name="Grigoriev I.V."/>
            <person name="Vilgalys R."/>
        </authorList>
    </citation>
    <scope>NUCLEOTIDE SEQUENCE</scope>
    <source>
        <strain evidence="3">PMI_201</strain>
    </source>
</reference>
<protein>
    <recommendedName>
        <fullName evidence="5">LITAF domain-containing protein</fullName>
    </recommendedName>
</protein>
<organism evidence="3 4">
    <name type="scientific">Talaromyces proteolyticus</name>
    <dbReference type="NCBI Taxonomy" id="1131652"/>
    <lineage>
        <taxon>Eukaryota</taxon>
        <taxon>Fungi</taxon>
        <taxon>Dikarya</taxon>
        <taxon>Ascomycota</taxon>
        <taxon>Pezizomycotina</taxon>
        <taxon>Eurotiomycetes</taxon>
        <taxon>Eurotiomycetidae</taxon>
        <taxon>Eurotiales</taxon>
        <taxon>Trichocomaceae</taxon>
        <taxon>Talaromyces</taxon>
        <taxon>Talaromyces sect. Bacilispori</taxon>
    </lineage>
</organism>
<keyword evidence="2" id="KW-0472">Membrane</keyword>
<proteinExistence type="predicted"/>
<accession>A0AAD4Q2D2</accession>
<evidence type="ECO:0000313" key="3">
    <source>
        <dbReference type="EMBL" id="KAH8703562.1"/>
    </source>
</evidence>
<feature type="transmembrane region" description="Helical" evidence="2">
    <location>
        <begin position="114"/>
        <end position="137"/>
    </location>
</feature>
<evidence type="ECO:0000313" key="4">
    <source>
        <dbReference type="Proteomes" id="UP001201262"/>
    </source>
</evidence>
<dbReference type="GeneID" id="70250079"/>
<dbReference type="AlphaFoldDB" id="A0AAD4Q2D2"/>
<evidence type="ECO:0008006" key="5">
    <source>
        <dbReference type="Google" id="ProtNLM"/>
    </source>
</evidence>
<gene>
    <name evidence="3" type="ORF">BGW36DRAFT_423117</name>
</gene>
<feature type="compositionally biased region" description="Polar residues" evidence="1">
    <location>
        <begin position="55"/>
        <end position="66"/>
    </location>
</feature>
<dbReference type="Proteomes" id="UP001201262">
    <property type="component" value="Unassembled WGS sequence"/>
</dbReference>
<keyword evidence="2" id="KW-1133">Transmembrane helix</keyword>
<name>A0AAD4Q2D2_9EURO</name>
<keyword evidence="2" id="KW-0812">Transmembrane</keyword>
<evidence type="ECO:0000256" key="2">
    <source>
        <dbReference type="SAM" id="Phobius"/>
    </source>
</evidence>
<dbReference type="EMBL" id="JAJTJA010000002">
    <property type="protein sequence ID" value="KAH8703562.1"/>
    <property type="molecule type" value="Genomic_DNA"/>
</dbReference>
<dbReference type="RefSeq" id="XP_046076580.1">
    <property type="nucleotide sequence ID" value="XM_046219792.1"/>
</dbReference>
<evidence type="ECO:0000256" key="1">
    <source>
        <dbReference type="SAM" id="MobiDB-lite"/>
    </source>
</evidence>